<dbReference type="eggNOG" id="ENOG502R6XJ">
    <property type="taxonomic scope" value="Eukaryota"/>
</dbReference>
<reference evidence="2" key="1">
    <citation type="submission" date="2015-04" db="UniProtKB">
        <authorList>
            <consortium name="EnsemblPlants"/>
        </authorList>
    </citation>
    <scope>IDENTIFICATION</scope>
</reference>
<evidence type="ECO:0000313" key="3">
    <source>
        <dbReference type="Proteomes" id="UP000026962"/>
    </source>
</evidence>
<dbReference type="HOGENOM" id="CLU_310017_0_0_1"/>
<keyword evidence="3" id="KW-1185">Reference proteome</keyword>
<proteinExistence type="predicted"/>
<feature type="region of interest" description="Disordered" evidence="1">
    <location>
        <begin position="605"/>
        <end position="624"/>
    </location>
</feature>
<accession>A0A0E0MCD1</accession>
<dbReference type="AlphaFoldDB" id="A0A0E0MCD1"/>
<dbReference type="EnsemblPlants" id="OPUNC11G02480.1">
    <property type="protein sequence ID" value="OPUNC11G02480.1"/>
    <property type="gene ID" value="OPUNC11G02480"/>
</dbReference>
<name>A0A0E0MCD1_ORYPU</name>
<evidence type="ECO:0000313" key="2">
    <source>
        <dbReference type="EnsemblPlants" id="OPUNC11G02480.1"/>
    </source>
</evidence>
<feature type="region of interest" description="Disordered" evidence="1">
    <location>
        <begin position="55"/>
        <end position="87"/>
    </location>
</feature>
<dbReference type="Proteomes" id="UP000026962">
    <property type="component" value="Chromosome 11"/>
</dbReference>
<reference evidence="2" key="2">
    <citation type="submission" date="2018-05" db="EMBL/GenBank/DDBJ databases">
        <title>OpunRS2 (Oryza punctata Reference Sequence Version 2).</title>
        <authorList>
            <person name="Zhang J."/>
            <person name="Kudrna D."/>
            <person name="Lee S."/>
            <person name="Talag J."/>
            <person name="Welchert J."/>
            <person name="Wing R.A."/>
        </authorList>
    </citation>
    <scope>NUCLEOTIDE SEQUENCE [LARGE SCALE GENOMIC DNA]</scope>
</reference>
<feature type="compositionally biased region" description="Low complexity" evidence="1">
    <location>
        <begin position="70"/>
        <end position="84"/>
    </location>
</feature>
<organism evidence="2">
    <name type="scientific">Oryza punctata</name>
    <name type="common">Red rice</name>
    <dbReference type="NCBI Taxonomy" id="4537"/>
    <lineage>
        <taxon>Eukaryota</taxon>
        <taxon>Viridiplantae</taxon>
        <taxon>Streptophyta</taxon>
        <taxon>Embryophyta</taxon>
        <taxon>Tracheophyta</taxon>
        <taxon>Spermatophyta</taxon>
        <taxon>Magnoliopsida</taxon>
        <taxon>Liliopsida</taxon>
        <taxon>Poales</taxon>
        <taxon>Poaceae</taxon>
        <taxon>BOP clade</taxon>
        <taxon>Oryzoideae</taxon>
        <taxon>Oryzeae</taxon>
        <taxon>Oryzinae</taxon>
        <taxon>Oryza</taxon>
    </lineage>
</organism>
<dbReference type="Gramene" id="OPUNC11G02480.1">
    <property type="protein sequence ID" value="OPUNC11G02480.1"/>
    <property type="gene ID" value="OPUNC11G02480"/>
</dbReference>
<sequence length="950" mass="103373">MEAPGELHDLLLSMAAFATGHPSERASVQSALSFLPRAPSSTLYCRYGSHGLQVWGENREPSGSGGGGQAQAQQQQGSSSGVAGNRRGHAFDFRVGSSSSHAMGAAPCEATRLSGRKRVAREDDGHGYGFEFGGRDQGRHAARGQACGLAGVDQGPSGAHDEDAAAMDLGMRAALARARMPHQPTNYASAPGVIRDVASASAAGSRRETAPVMAMSLLRFKPMGMHARRIKEPKNVETVVMANCQWPSHLMEFPLQSLNCSSVRTLRLCFFSIPDIISDENMFALVCQCVSLRELVIGMFSEGKVLQIWRSSVSHITIQGAPKFEKVTIGVAKGMESSSSRPLSSSSTRIGILEAPMLREVWFNLSSQTISINGVYIYVDHVPITSLRKLQLTIAFKERKGRHTLLNFFKSCTELKGLVLWREDNVYFEEECDVQDDDWSFALKDITCLKSHLQIAARECMFQVHHIHGGGGGILTKVAGLNTMHWRIPYHPTKDLLGEVAFGICRSGCGIHACANAAEAGGRSKTQITPCIMTLNSSKLIIPSPSLSKTLSILSHSSWPVSCCKPNLLITFCISRGLMNPSPSPSNTLKASSSSSQLACFSSNSTRASSSTEERSLPSALKRSPSAAITRATSPCVSSVLALVSECSDRHMLCVLCLSLRIKFRGRNRGELHDLLLSMAAFATGHPRERASVQSALSSLLRAPSSTLYCRYGSHGLQVWGENREPSASELKELVLWREDKVSFEEECDVQADDWSFALKDIACLKSLLQISMRDSQETNKQKIHKGFTGKMETKNSDNEVSCNFQRNADLLHSHHIDHPRGFRFFLGGRRSSWVTDPAGAVSQDAELMVGVGAGHRSDVVILLEILEAHRAAPLRRLAHSRLRLVKIAAGECMFRAHHIHGFRGGGSVLAIAANLHTLGIFLVTSHPEHVPVVGSMRSAEFSLLEEEAI</sequence>
<evidence type="ECO:0000256" key="1">
    <source>
        <dbReference type="SAM" id="MobiDB-lite"/>
    </source>
</evidence>
<protein>
    <recommendedName>
        <fullName evidence="4">F-box domain-containing protein</fullName>
    </recommendedName>
</protein>
<evidence type="ECO:0008006" key="4">
    <source>
        <dbReference type="Google" id="ProtNLM"/>
    </source>
</evidence>